<accession>A0A5C5X0M8</accession>
<protein>
    <submittedName>
        <fullName evidence="5">ATP-dependent zinc metalloprotease FtsH</fullName>
        <ecNumber evidence="5">3.4.24.-</ecNumber>
    </submittedName>
</protein>
<comment type="caution">
    <text evidence="5">The sequence shown here is derived from an EMBL/GenBank/DDBJ whole genome shotgun (WGS) entry which is preliminary data.</text>
</comment>
<dbReference type="PANTHER" id="PTHR23073">
    <property type="entry name" value="26S PROTEASOME REGULATORY SUBUNIT"/>
    <property type="match status" value="1"/>
</dbReference>
<dbReference type="Proteomes" id="UP000318053">
    <property type="component" value="Unassembled WGS sequence"/>
</dbReference>
<evidence type="ECO:0000313" key="5">
    <source>
        <dbReference type="EMBL" id="TWT56547.1"/>
    </source>
</evidence>
<organism evidence="5 6">
    <name type="scientific">Allorhodopirellula solitaria</name>
    <dbReference type="NCBI Taxonomy" id="2527987"/>
    <lineage>
        <taxon>Bacteria</taxon>
        <taxon>Pseudomonadati</taxon>
        <taxon>Planctomycetota</taxon>
        <taxon>Planctomycetia</taxon>
        <taxon>Pirellulales</taxon>
        <taxon>Pirellulaceae</taxon>
        <taxon>Allorhodopirellula</taxon>
    </lineage>
</organism>
<keyword evidence="5" id="KW-0378">Hydrolase</keyword>
<dbReference type="OrthoDB" id="9806903at2"/>
<dbReference type="SMART" id="SM00382">
    <property type="entry name" value="AAA"/>
    <property type="match status" value="1"/>
</dbReference>
<dbReference type="GO" id="GO:0006508">
    <property type="term" value="P:proteolysis"/>
    <property type="evidence" value="ECO:0007669"/>
    <property type="project" value="UniProtKB-KW"/>
</dbReference>
<dbReference type="Pfam" id="PF00004">
    <property type="entry name" value="AAA"/>
    <property type="match status" value="1"/>
</dbReference>
<dbReference type="GO" id="GO:0008237">
    <property type="term" value="F:metallopeptidase activity"/>
    <property type="evidence" value="ECO:0007669"/>
    <property type="project" value="UniProtKB-KW"/>
</dbReference>
<evidence type="ECO:0000313" key="6">
    <source>
        <dbReference type="Proteomes" id="UP000318053"/>
    </source>
</evidence>
<dbReference type="InterPro" id="IPR003959">
    <property type="entry name" value="ATPase_AAA_core"/>
</dbReference>
<sequence length="328" mass="36182">MATAQQLKALLQSYSEADGELFVSVALQIAAHEAKAGKGRLATEIKRLVDDIKIKHKEAKVGGSVPISRPAGELASLLSATYPGTKLSEMVLAPEQRQSLELVLHEYRQQSKLREHGLSARRKLLLVGPPGVGKTMTSWALAGELKLPLFTVQLHSLITKFMGETAAKLFAIFESMRHTRGVYLFDEFDAIGSMREGSNDVGEIRRVLNSFLQFLEQDESDSLIVAATNLEAILDDALFRRFDDYIRYELPKAAELERLIENRLAAFSIDQQSIQEASSMAEGLSHAEVCRACDQAAKIAVLADRRNIGPDDLACTIATLSKRKQTVK</sequence>
<dbReference type="SUPFAM" id="SSF52540">
    <property type="entry name" value="P-loop containing nucleoside triphosphate hydrolases"/>
    <property type="match status" value="1"/>
</dbReference>
<dbReference type="GO" id="GO:0005524">
    <property type="term" value="F:ATP binding"/>
    <property type="evidence" value="ECO:0007669"/>
    <property type="project" value="UniProtKB-KW"/>
</dbReference>
<evidence type="ECO:0000256" key="1">
    <source>
        <dbReference type="ARBA" id="ARBA00006914"/>
    </source>
</evidence>
<keyword evidence="2" id="KW-0547">Nucleotide-binding</keyword>
<comment type="similarity">
    <text evidence="1">Belongs to the AAA ATPase family.</text>
</comment>
<dbReference type="InterPro" id="IPR027417">
    <property type="entry name" value="P-loop_NTPase"/>
</dbReference>
<keyword evidence="5" id="KW-0645">Protease</keyword>
<dbReference type="Gene3D" id="3.40.50.300">
    <property type="entry name" value="P-loop containing nucleotide triphosphate hydrolases"/>
    <property type="match status" value="1"/>
</dbReference>
<dbReference type="InterPro" id="IPR050221">
    <property type="entry name" value="26S_Proteasome_ATPase"/>
</dbReference>
<dbReference type="CDD" id="cd19481">
    <property type="entry name" value="RecA-like_protease"/>
    <property type="match status" value="1"/>
</dbReference>
<dbReference type="EC" id="3.4.24.-" evidence="5"/>
<evidence type="ECO:0000256" key="3">
    <source>
        <dbReference type="ARBA" id="ARBA00022840"/>
    </source>
</evidence>
<evidence type="ECO:0000256" key="2">
    <source>
        <dbReference type="ARBA" id="ARBA00022741"/>
    </source>
</evidence>
<dbReference type="GO" id="GO:0016887">
    <property type="term" value="F:ATP hydrolysis activity"/>
    <property type="evidence" value="ECO:0007669"/>
    <property type="project" value="InterPro"/>
</dbReference>
<keyword evidence="6" id="KW-1185">Reference proteome</keyword>
<feature type="domain" description="AAA+ ATPase" evidence="4">
    <location>
        <begin position="120"/>
        <end position="252"/>
    </location>
</feature>
<dbReference type="RefSeq" id="WP_146392956.1">
    <property type="nucleotide sequence ID" value="NZ_SJPK01000012.1"/>
</dbReference>
<keyword evidence="5" id="KW-0482">Metalloprotease</keyword>
<proteinExistence type="inferred from homology"/>
<dbReference type="InterPro" id="IPR003593">
    <property type="entry name" value="AAA+_ATPase"/>
</dbReference>
<dbReference type="AlphaFoldDB" id="A0A5C5X0M8"/>
<name>A0A5C5X0M8_9BACT</name>
<keyword evidence="3" id="KW-0067">ATP-binding</keyword>
<dbReference type="EMBL" id="SJPK01000012">
    <property type="protein sequence ID" value="TWT56547.1"/>
    <property type="molecule type" value="Genomic_DNA"/>
</dbReference>
<reference evidence="5 6" key="1">
    <citation type="submission" date="2019-02" db="EMBL/GenBank/DDBJ databases">
        <title>Deep-cultivation of Planctomycetes and their phenomic and genomic characterization uncovers novel biology.</title>
        <authorList>
            <person name="Wiegand S."/>
            <person name="Jogler M."/>
            <person name="Boedeker C."/>
            <person name="Pinto D."/>
            <person name="Vollmers J."/>
            <person name="Rivas-Marin E."/>
            <person name="Kohn T."/>
            <person name="Peeters S.H."/>
            <person name="Heuer A."/>
            <person name="Rast P."/>
            <person name="Oberbeckmann S."/>
            <person name="Bunk B."/>
            <person name="Jeske O."/>
            <person name="Meyerdierks A."/>
            <person name="Storesund J.E."/>
            <person name="Kallscheuer N."/>
            <person name="Luecker S."/>
            <person name="Lage O.M."/>
            <person name="Pohl T."/>
            <person name="Merkel B.J."/>
            <person name="Hornburger P."/>
            <person name="Mueller R.-W."/>
            <person name="Bruemmer F."/>
            <person name="Labrenz M."/>
            <person name="Spormann A.M."/>
            <person name="Op Den Camp H."/>
            <person name="Overmann J."/>
            <person name="Amann R."/>
            <person name="Jetten M.S.M."/>
            <person name="Mascher T."/>
            <person name="Medema M.H."/>
            <person name="Devos D.P."/>
            <person name="Kaster A.-K."/>
            <person name="Ovreas L."/>
            <person name="Rohde M."/>
            <person name="Galperin M.Y."/>
            <person name="Jogler C."/>
        </authorList>
    </citation>
    <scope>NUCLEOTIDE SEQUENCE [LARGE SCALE GENOMIC DNA]</scope>
    <source>
        <strain evidence="5 6">CA85</strain>
    </source>
</reference>
<evidence type="ECO:0000259" key="4">
    <source>
        <dbReference type="SMART" id="SM00382"/>
    </source>
</evidence>
<gene>
    <name evidence="5" type="primary">ftsH_2</name>
    <name evidence="5" type="ORF">CA85_40800</name>
</gene>